<dbReference type="AlphaFoldDB" id="A0A419F6S6"/>
<dbReference type="CDD" id="cd00077">
    <property type="entry name" value="HDc"/>
    <property type="match status" value="1"/>
</dbReference>
<dbReference type="InterPro" id="IPR003607">
    <property type="entry name" value="HD/PDEase_dom"/>
</dbReference>
<dbReference type="Gene3D" id="1.10.3210.10">
    <property type="entry name" value="Hypothetical protein af1432"/>
    <property type="match status" value="1"/>
</dbReference>
<protein>
    <recommendedName>
        <fullName evidence="2">Deoxyguanosinetriphosphate triphosphohydrolase-like protein</fullName>
    </recommendedName>
</protein>
<keyword evidence="1 2" id="KW-0378">Hydrolase</keyword>
<sequence length="357" mass="40272">MSSTRTQAEHRACPGPGTTVRELLEHREREYLSPRATFSDSSKGRQHPIAECPYRTRFQRDRDRIIHSKSFRRLKHKTQVFLSPSGDHYRTRLTHTLEVAQIARTISRALCLNEDLTEAIALGHDLGHTPFGHAGEAVLNEVFPGGFAHNEQSLRIVDELENGKGLNLTFEVRDGILNHSKGPADIFELGTSGGPQTIEAEVVRISDSIAYINHDIDDAIRGGLITEAELPADAVSVLGAKPSHRIDTMVADVLANSQVGRIQMSAKVMEATNALRNYLFNHVYPRPEIKDPINRAKKLLRDICRLLLDNPRIFLSENRLPREGEKIERLVMDFVAGMTDRYALEFYKRHFLPPMET</sequence>
<reference evidence="4 5" key="1">
    <citation type="journal article" date="2017" name="ISME J.">
        <title>Energy and carbon metabolisms in a deep terrestrial subsurface fluid microbial community.</title>
        <authorList>
            <person name="Momper L."/>
            <person name="Jungbluth S.P."/>
            <person name="Lee M.D."/>
            <person name="Amend J.P."/>
        </authorList>
    </citation>
    <scope>NUCLEOTIDE SEQUENCE [LARGE SCALE GENOMIC DNA]</scope>
    <source>
        <strain evidence="4">SURF_17</strain>
    </source>
</reference>
<feature type="domain" description="HD" evidence="3">
    <location>
        <begin position="92"/>
        <end position="212"/>
    </location>
</feature>
<dbReference type="InterPro" id="IPR006261">
    <property type="entry name" value="dGTPase"/>
</dbReference>
<accession>A0A419F6S6</accession>
<dbReference type="Pfam" id="PF13286">
    <property type="entry name" value="HD_assoc"/>
    <property type="match status" value="1"/>
</dbReference>
<dbReference type="HAMAP" id="MF_01212">
    <property type="entry name" value="dGTPase_type2"/>
    <property type="match status" value="1"/>
</dbReference>
<dbReference type="InterPro" id="IPR026875">
    <property type="entry name" value="PHydrolase_assoc_dom"/>
</dbReference>
<evidence type="ECO:0000259" key="3">
    <source>
        <dbReference type="PROSITE" id="PS51831"/>
    </source>
</evidence>
<evidence type="ECO:0000256" key="1">
    <source>
        <dbReference type="ARBA" id="ARBA00022801"/>
    </source>
</evidence>
<dbReference type="InterPro" id="IPR006674">
    <property type="entry name" value="HD_domain"/>
</dbReference>
<proteinExistence type="inferred from homology"/>
<dbReference type="InterPro" id="IPR023023">
    <property type="entry name" value="dNTPase_2"/>
</dbReference>
<evidence type="ECO:0000256" key="2">
    <source>
        <dbReference type="HAMAP-Rule" id="MF_01212"/>
    </source>
</evidence>
<evidence type="ECO:0000313" key="4">
    <source>
        <dbReference type="EMBL" id="RJP74045.1"/>
    </source>
</evidence>
<dbReference type="Proteomes" id="UP000285961">
    <property type="component" value="Unassembled WGS sequence"/>
</dbReference>
<dbReference type="Pfam" id="PF01966">
    <property type="entry name" value="HD"/>
    <property type="match status" value="1"/>
</dbReference>
<dbReference type="InterPro" id="IPR051094">
    <property type="entry name" value="Diverse_Catalytic_Enzymes"/>
</dbReference>
<organism evidence="4 5">
    <name type="scientific">Candidatus Abyssobacteria bacterium SURF_17</name>
    <dbReference type="NCBI Taxonomy" id="2093361"/>
    <lineage>
        <taxon>Bacteria</taxon>
        <taxon>Pseudomonadati</taxon>
        <taxon>Candidatus Hydrogenedentota</taxon>
        <taxon>Candidatus Abyssobacteria</taxon>
    </lineage>
</organism>
<gene>
    <name evidence="4" type="ORF">C4532_03360</name>
</gene>
<comment type="caution">
    <text evidence="4">The sequence shown here is derived from an EMBL/GenBank/DDBJ whole genome shotgun (WGS) entry which is preliminary data.</text>
</comment>
<dbReference type="GO" id="GO:0016793">
    <property type="term" value="F:triphosphoric monoester hydrolase activity"/>
    <property type="evidence" value="ECO:0007669"/>
    <property type="project" value="InterPro"/>
</dbReference>
<dbReference type="PANTHER" id="PTHR35795:SF1">
    <property type="entry name" value="BIS(5'-NUCLEOSYL)-TETRAPHOSPHATASE, SYMMETRICAL"/>
    <property type="match status" value="1"/>
</dbReference>
<dbReference type="PANTHER" id="PTHR35795">
    <property type="entry name" value="SLR1885 PROTEIN"/>
    <property type="match status" value="1"/>
</dbReference>
<dbReference type="SUPFAM" id="SSF109604">
    <property type="entry name" value="HD-domain/PDEase-like"/>
    <property type="match status" value="1"/>
</dbReference>
<evidence type="ECO:0000313" key="5">
    <source>
        <dbReference type="Proteomes" id="UP000285961"/>
    </source>
</evidence>
<comment type="similarity">
    <text evidence="2">Belongs to the dGTPase family. Type 2 subfamily.</text>
</comment>
<dbReference type="NCBIfam" id="NF002327">
    <property type="entry name" value="PRK01286.1-2"/>
    <property type="match status" value="1"/>
</dbReference>
<dbReference type="SMART" id="SM00471">
    <property type="entry name" value="HDc"/>
    <property type="match status" value="1"/>
</dbReference>
<dbReference type="PROSITE" id="PS51831">
    <property type="entry name" value="HD"/>
    <property type="match status" value="1"/>
</dbReference>
<dbReference type="NCBIfam" id="TIGR01353">
    <property type="entry name" value="dGTP_triPase"/>
    <property type="match status" value="1"/>
</dbReference>
<dbReference type="EMBL" id="QZKI01000021">
    <property type="protein sequence ID" value="RJP74045.1"/>
    <property type="molecule type" value="Genomic_DNA"/>
</dbReference>
<name>A0A419F6S6_9BACT</name>